<evidence type="ECO:0008006" key="3">
    <source>
        <dbReference type="Google" id="ProtNLM"/>
    </source>
</evidence>
<protein>
    <recommendedName>
        <fullName evidence="3">dUTPase</fullName>
    </recommendedName>
</protein>
<dbReference type="Proteomes" id="UP000182089">
    <property type="component" value="Unassembled WGS sequence"/>
</dbReference>
<name>A0ABY1A9K2_9LACO</name>
<sequence>MDIAAMAKRALHHYPRQVIPLKKYSDQERLNGLYTDLLCSLSDLMEVSNKGSNPEKYQAYAKVLLAFFMISNEQKTSYKLLLSDEELQKMRAKWQSQSFNAVYLIAVRLLEKSHFEHQLSDFVRAWHVILKYGLVDLALDEQKIVAYYNELTA</sequence>
<reference evidence="1 2" key="1">
    <citation type="submission" date="2016-10" db="EMBL/GenBank/DDBJ databases">
        <authorList>
            <person name="Varghese N."/>
            <person name="Submissions S."/>
        </authorList>
    </citation>
    <scope>NUCLEOTIDE SEQUENCE [LARGE SCALE GENOMIC DNA]</scope>
    <source>
        <strain evidence="1 2">WC1T17</strain>
    </source>
</reference>
<dbReference type="EMBL" id="FOCC01000002">
    <property type="protein sequence ID" value="SEM40007.1"/>
    <property type="molecule type" value="Genomic_DNA"/>
</dbReference>
<gene>
    <name evidence="1" type="ORF">SAMN05216431_10277</name>
</gene>
<proteinExistence type="predicted"/>
<evidence type="ECO:0000313" key="2">
    <source>
        <dbReference type="Proteomes" id="UP000182089"/>
    </source>
</evidence>
<evidence type="ECO:0000313" key="1">
    <source>
        <dbReference type="EMBL" id="SEM40007.1"/>
    </source>
</evidence>
<organism evidence="1 2">
    <name type="scientific">Ligilactobacillus ruminis</name>
    <dbReference type="NCBI Taxonomy" id="1623"/>
    <lineage>
        <taxon>Bacteria</taxon>
        <taxon>Bacillati</taxon>
        <taxon>Bacillota</taxon>
        <taxon>Bacilli</taxon>
        <taxon>Lactobacillales</taxon>
        <taxon>Lactobacillaceae</taxon>
        <taxon>Ligilactobacillus</taxon>
    </lineage>
</organism>
<comment type="caution">
    <text evidence="1">The sequence shown here is derived from an EMBL/GenBank/DDBJ whole genome shotgun (WGS) entry which is preliminary data.</text>
</comment>
<accession>A0ABY1A9K2</accession>